<evidence type="ECO:0000313" key="5">
    <source>
        <dbReference type="EMBL" id="PSL01429.1"/>
    </source>
</evidence>
<dbReference type="EMBL" id="PYGF01000013">
    <property type="protein sequence ID" value="PSL01429.1"/>
    <property type="molecule type" value="Genomic_DNA"/>
</dbReference>
<proteinExistence type="predicted"/>
<keyword evidence="6" id="KW-1185">Reference proteome</keyword>
<keyword evidence="2" id="KW-0378">Hydrolase</keyword>
<accession>A0A2P8DW29</accession>
<organism evidence="5 6">
    <name type="scientific">Cecembia rubra</name>
    <dbReference type="NCBI Taxonomy" id="1485585"/>
    <lineage>
        <taxon>Bacteria</taxon>
        <taxon>Pseudomonadati</taxon>
        <taxon>Bacteroidota</taxon>
        <taxon>Cytophagia</taxon>
        <taxon>Cytophagales</taxon>
        <taxon>Cyclobacteriaceae</taxon>
        <taxon>Cecembia</taxon>
    </lineage>
</organism>
<dbReference type="GO" id="GO:0016810">
    <property type="term" value="F:hydrolase activity, acting on carbon-nitrogen (but not peptide) bonds"/>
    <property type="evidence" value="ECO:0007669"/>
    <property type="project" value="InterPro"/>
</dbReference>
<dbReference type="GO" id="GO:0016020">
    <property type="term" value="C:membrane"/>
    <property type="evidence" value="ECO:0007669"/>
    <property type="project" value="TreeGrafter"/>
</dbReference>
<dbReference type="GO" id="GO:0005975">
    <property type="term" value="P:carbohydrate metabolic process"/>
    <property type="evidence" value="ECO:0007669"/>
    <property type="project" value="InterPro"/>
</dbReference>
<dbReference type="Proteomes" id="UP000240708">
    <property type="component" value="Unassembled WGS sequence"/>
</dbReference>
<name>A0A2P8DW29_9BACT</name>
<keyword evidence="3" id="KW-1133">Transmembrane helix</keyword>
<dbReference type="Pfam" id="PF01522">
    <property type="entry name" value="Polysacc_deac_1"/>
    <property type="match status" value="1"/>
</dbReference>
<dbReference type="InterPro" id="IPR050248">
    <property type="entry name" value="Polysacc_deacetylase_ArnD"/>
</dbReference>
<sequence length="332" mass="38404">MSFNFHIYLMFTYSLLYFLLSWMTTVPQPSMEEPPQKSNEVVEIEITETKPRLAISFDDGNTADMPGYSLDEWDGLILQHLEKYGAKAIFFATGGQLNSQRGRNLLEKWVQSGHYLGNHTYTHPSFNSEEVSLEDYKRDFLKNNPFLSKFDNFVPFFRFPYLKEGQTIEKRDGFRKFLEENGYRNGHVTIDGSDWYINSRLLGRLKRNPNADISDFRDWYVKHHVERANFNDSLATVLTDRKVSHVLLLHHNFAASLFLGDLLEALTAEGWEIVDAMEAYEDPIYQHQPKTLPAGGNFLRALSKEAGIYGSLFAHAPEREGYLKNKMDYLGL</sequence>
<dbReference type="PANTHER" id="PTHR10587">
    <property type="entry name" value="GLYCOSYL TRANSFERASE-RELATED"/>
    <property type="match status" value="1"/>
</dbReference>
<evidence type="ECO:0000256" key="3">
    <source>
        <dbReference type="SAM" id="Phobius"/>
    </source>
</evidence>
<evidence type="ECO:0000256" key="1">
    <source>
        <dbReference type="ARBA" id="ARBA00022723"/>
    </source>
</evidence>
<comment type="caution">
    <text evidence="5">The sequence shown here is derived from an EMBL/GenBank/DDBJ whole genome shotgun (WGS) entry which is preliminary data.</text>
</comment>
<feature type="domain" description="NodB homology" evidence="4">
    <location>
        <begin position="48"/>
        <end position="168"/>
    </location>
</feature>
<reference evidence="5 6" key="1">
    <citation type="submission" date="2018-03" db="EMBL/GenBank/DDBJ databases">
        <title>Genomic Encyclopedia of Archaeal and Bacterial Type Strains, Phase II (KMG-II): from individual species to whole genera.</title>
        <authorList>
            <person name="Goeker M."/>
        </authorList>
    </citation>
    <scope>NUCLEOTIDE SEQUENCE [LARGE SCALE GENOMIC DNA]</scope>
    <source>
        <strain evidence="5 6">DSM 28057</strain>
    </source>
</reference>
<dbReference type="SUPFAM" id="SSF88713">
    <property type="entry name" value="Glycoside hydrolase/deacetylase"/>
    <property type="match status" value="1"/>
</dbReference>
<feature type="transmembrane region" description="Helical" evidence="3">
    <location>
        <begin position="7"/>
        <end position="25"/>
    </location>
</feature>
<evidence type="ECO:0000313" key="6">
    <source>
        <dbReference type="Proteomes" id="UP000240708"/>
    </source>
</evidence>
<keyword evidence="3" id="KW-0812">Transmembrane</keyword>
<dbReference type="GO" id="GO:0046872">
    <property type="term" value="F:metal ion binding"/>
    <property type="evidence" value="ECO:0007669"/>
    <property type="project" value="UniProtKB-KW"/>
</dbReference>
<dbReference type="InterPro" id="IPR002509">
    <property type="entry name" value="NODB_dom"/>
</dbReference>
<dbReference type="PANTHER" id="PTHR10587:SF133">
    <property type="entry name" value="CHITIN DEACETYLASE 1-RELATED"/>
    <property type="match status" value="1"/>
</dbReference>
<dbReference type="Gene3D" id="3.20.20.370">
    <property type="entry name" value="Glycoside hydrolase/deacetylase"/>
    <property type="match status" value="1"/>
</dbReference>
<evidence type="ECO:0000259" key="4">
    <source>
        <dbReference type="Pfam" id="PF01522"/>
    </source>
</evidence>
<protein>
    <submittedName>
        <fullName evidence="5">Polysaccharide deacetylase</fullName>
    </submittedName>
</protein>
<evidence type="ECO:0000256" key="2">
    <source>
        <dbReference type="ARBA" id="ARBA00022801"/>
    </source>
</evidence>
<keyword evidence="3" id="KW-0472">Membrane</keyword>
<gene>
    <name evidence="5" type="ORF">CLV48_11323</name>
</gene>
<dbReference type="InterPro" id="IPR011330">
    <property type="entry name" value="Glyco_hydro/deAcase_b/a-brl"/>
</dbReference>
<keyword evidence="1" id="KW-0479">Metal-binding</keyword>
<dbReference type="AlphaFoldDB" id="A0A2P8DW29"/>